<evidence type="ECO:0000313" key="2">
    <source>
        <dbReference type="Proteomes" id="UP000190449"/>
    </source>
</evidence>
<dbReference type="RefSeq" id="WP_078777195.1">
    <property type="nucleotide sequence ID" value="NZ_FUWU01000058.1"/>
</dbReference>
<sequence>MCYKIEGIVKSLASDGSFTVRGVDGYYLERGEKAYNVFWENGNAVLKEISEGFKFPTDWRQWEYQMLLAAKSGQMKVELELELGNPNETDVTKKTFSLQKISLA</sequence>
<dbReference type="STRING" id="28122.SAMN02745108_02487"/>
<protein>
    <submittedName>
        <fullName evidence="1">Uncharacterized protein</fullName>
    </submittedName>
</protein>
<organism evidence="1 2">
    <name type="scientific">Fibrobacter intestinalis</name>
    <dbReference type="NCBI Taxonomy" id="28122"/>
    <lineage>
        <taxon>Bacteria</taxon>
        <taxon>Pseudomonadati</taxon>
        <taxon>Fibrobacterota</taxon>
        <taxon>Fibrobacteria</taxon>
        <taxon>Fibrobacterales</taxon>
        <taxon>Fibrobacteraceae</taxon>
        <taxon>Fibrobacter</taxon>
    </lineage>
</organism>
<accession>A0A1T4R0W4</accession>
<dbReference type="AlphaFoldDB" id="A0A1T4R0W4"/>
<dbReference type="Proteomes" id="UP000190449">
    <property type="component" value="Unassembled WGS sequence"/>
</dbReference>
<name>A0A1T4R0W4_9BACT</name>
<dbReference type="EMBL" id="FUWU01000058">
    <property type="protein sequence ID" value="SKA09228.1"/>
    <property type="molecule type" value="Genomic_DNA"/>
</dbReference>
<gene>
    <name evidence="1" type="ORF">SAMN02745108_02487</name>
</gene>
<evidence type="ECO:0000313" key="1">
    <source>
        <dbReference type="EMBL" id="SKA09228.1"/>
    </source>
</evidence>
<proteinExistence type="predicted"/>
<reference evidence="1 2" key="1">
    <citation type="submission" date="2017-02" db="EMBL/GenBank/DDBJ databases">
        <authorList>
            <person name="Peterson S.W."/>
        </authorList>
    </citation>
    <scope>NUCLEOTIDE SEQUENCE [LARGE SCALE GENOMIC DNA]</scope>
    <source>
        <strain evidence="1 2">ATCC 43854</strain>
    </source>
</reference>